<feature type="chain" id="PRO_5045418737" evidence="1">
    <location>
        <begin position="23"/>
        <end position="187"/>
    </location>
</feature>
<dbReference type="InterPro" id="IPR013424">
    <property type="entry name" value="Ice-binding_C"/>
</dbReference>
<organism evidence="3 4">
    <name type="scientific">Methylophilus flavus</name>
    <dbReference type="NCBI Taxonomy" id="640084"/>
    <lineage>
        <taxon>Bacteria</taxon>
        <taxon>Pseudomonadati</taxon>
        <taxon>Pseudomonadota</taxon>
        <taxon>Betaproteobacteria</taxon>
        <taxon>Nitrosomonadales</taxon>
        <taxon>Methylophilaceae</taxon>
        <taxon>Methylophilus</taxon>
    </lineage>
</organism>
<evidence type="ECO:0000256" key="1">
    <source>
        <dbReference type="SAM" id="SignalP"/>
    </source>
</evidence>
<dbReference type="Pfam" id="PF07589">
    <property type="entry name" value="PEP-CTERM"/>
    <property type="match status" value="1"/>
</dbReference>
<name>A0ABW3PJP1_9PROT</name>
<reference evidence="4" key="1">
    <citation type="journal article" date="2019" name="Int. J. Syst. Evol. Microbiol.">
        <title>The Global Catalogue of Microorganisms (GCM) 10K type strain sequencing project: providing services to taxonomists for standard genome sequencing and annotation.</title>
        <authorList>
            <consortium name="The Broad Institute Genomics Platform"/>
            <consortium name="The Broad Institute Genome Sequencing Center for Infectious Disease"/>
            <person name="Wu L."/>
            <person name="Ma J."/>
        </authorList>
    </citation>
    <scope>NUCLEOTIDE SEQUENCE [LARGE SCALE GENOMIC DNA]</scope>
    <source>
        <strain evidence="4">CCUG 58411</strain>
    </source>
</reference>
<feature type="domain" description="Ice-binding protein C-terminal" evidence="2">
    <location>
        <begin position="161"/>
        <end position="186"/>
    </location>
</feature>
<dbReference type="PROSITE" id="PS51257">
    <property type="entry name" value="PROKAR_LIPOPROTEIN"/>
    <property type="match status" value="1"/>
</dbReference>
<keyword evidence="4" id="KW-1185">Reference proteome</keyword>
<accession>A0ABW3PJP1</accession>
<comment type="caution">
    <text evidence="3">The sequence shown here is derived from an EMBL/GenBank/DDBJ whole genome shotgun (WGS) entry which is preliminary data.</text>
</comment>
<evidence type="ECO:0000259" key="2">
    <source>
        <dbReference type="Pfam" id="PF07589"/>
    </source>
</evidence>
<sequence length="187" mass="19144">MKQLSKFAVALSLAFGCTQAFAAASIFVTEPGADGFHIETGGFNGSSYEITKLVFDFSKAITSDGSALVIDGTPTSVTNPSGGSATFFGSGSVFGFDFTSFNTFDTFSFTWDPDSALNPDFGATGLDFIGGIVTAYTTNGLYSGSFQLVGSGPDVSASLSPVPEPVSSASFLAGLGLLGLIAARRRS</sequence>
<dbReference type="RefSeq" id="WP_379035504.1">
    <property type="nucleotide sequence ID" value="NZ_JBHTLN010000007.1"/>
</dbReference>
<dbReference type="EMBL" id="JBHTLN010000007">
    <property type="protein sequence ID" value="MFD1123631.1"/>
    <property type="molecule type" value="Genomic_DNA"/>
</dbReference>
<evidence type="ECO:0000313" key="4">
    <source>
        <dbReference type="Proteomes" id="UP001597206"/>
    </source>
</evidence>
<evidence type="ECO:0000313" key="3">
    <source>
        <dbReference type="EMBL" id="MFD1123631.1"/>
    </source>
</evidence>
<gene>
    <name evidence="3" type="ORF">ACFQ2T_14035</name>
</gene>
<protein>
    <submittedName>
        <fullName evidence="3">PEP-CTERM sorting domain-containing protein</fullName>
    </submittedName>
</protein>
<proteinExistence type="predicted"/>
<keyword evidence="1" id="KW-0732">Signal</keyword>
<dbReference type="Proteomes" id="UP001597206">
    <property type="component" value="Unassembled WGS sequence"/>
</dbReference>
<dbReference type="NCBIfam" id="TIGR02595">
    <property type="entry name" value="PEP_CTERM"/>
    <property type="match status" value="1"/>
</dbReference>
<feature type="signal peptide" evidence="1">
    <location>
        <begin position="1"/>
        <end position="22"/>
    </location>
</feature>